<protein>
    <submittedName>
        <fullName evidence="1">Uncharacterized protein</fullName>
    </submittedName>
</protein>
<proteinExistence type="predicted"/>
<reference evidence="1 3" key="1">
    <citation type="journal article" date="2006" name="Genome Res.">
        <title>Massive genome erosion and functional adaptations provide insights into the symbiotic lifestyle of Sodalis glossinidius in the tsetse host.</title>
        <authorList>
            <person name="Toh H."/>
            <person name="Weiss B.L."/>
            <person name="Perkin S.A.H."/>
            <person name="Yamashita A."/>
            <person name="Oshima K."/>
            <person name="Hattori M."/>
            <person name="Aksoy S."/>
        </authorList>
    </citation>
    <scope>NUCLEOTIDE SEQUENCE [LARGE SCALE GENOMIC DNA]</scope>
    <source>
        <strain evidence="3">morsitans</strain>
        <strain evidence="1">Morsitans</strain>
    </source>
</reference>
<evidence type="ECO:0000313" key="2">
    <source>
        <dbReference type="EMBL" id="CRL43994.1"/>
    </source>
</evidence>
<dbReference type="AlphaFoldDB" id="Q2NW74"/>
<dbReference type="EMBL" id="AP008232">
    <property type="protein sequence ID" value="BAE73601.1"/>
    <property type="molecule type" value="Genomic_DNA"/>
</dbReference>
<dbReference type="Proteomes" id="UP000245838">
    <property type="component" value="Chromosome sggmmb4_Chromosome"/>
</dbReference>
<gene>
    <name evidence="1" type="ordered locus">SG0326</name>
    <name evidence="2" type="ORF">SGGMMB4_00819</name>
</gene>
<dbReference type="EMBL" id="LN854557">
    <property type="protein sequence ID" value="CRL43994.1"/>
    <property type="molecule type" value="Genomic_DNA"/>
</dbReference>
<reference evidence="2 4" key="2">
    <citation type="submission" date="2015-05" db="EMBL/GenBank/DDBJ databases">
        <authorList>
            <person name="Goodhead I."/>
        </authorList>
    </citation>
    <scope>NUCLEOTIDE SEQUENCE [LARGE SCALE GENOMIC DNA]</scope>
    <source>
        <strain evidence="2">B4</strain>
        <strain evidence="4">morsitans</strain>
    </source>
</reference>
<evidence type="ECO:0000313" key="4">
    <source>
        <dbReference type="Proteomes" id="UP000245838"/>
    </source>
</evidence>
<sequence>MKLLYAQPDAQLDIVHIALYGTGLYGEKHDEYLTENIQKFLVGDLLYRLFFQRFTLEENMIRVFNENRDITLAEFHASVAVSINLAEENALAEFYNTRYLFHAMPILAVNPMSAPAEVEFAQLMVWIPTWFLLFLGAHARHITIPEESMLALTEMIKSGIQVLNNIKNTGQHNEDIDEVHVVIKIAVLFLNRHLSPETLPDMSELWSSIIHSIYDTINQNNINLERINQAIDTLKKVISMIKILVMRTTILS</sequence>
<dbReference type="RefSeq" id="WP_011410189.1">
    <property type="nucleotide sequence ID" value="NC_007712.1"/>
</dbReference>
<evidence type="ECO:0000313" key="1">
    <source>
        <dbReference type="EMBL" id="BAE73601.1"/>
    </source>
</evidence>
<dbReference type="KEGG" id="sgl:SG0326"/>
<dbReference type="Proteomes" id="UP000001932">
    <property type="component" value="Chromosome"/>
</dbReference>
<organism evidence="1 3">
    <name type="scientific">Sodalis glossinidius (strain morsitans)</name>
    <dbReference type="NCBI Taxonomy" id="343509"/>
    <lineage>
        <taxon>Bacteria</taxon>
        <taxon>Pseudomonadati</taxon>
        <taxon>Pseudomonadota</taxon>
        <taxon>Gammaproteobacteria</taxon>
        <taxon>Enterobacterales</taxon>
        <taxon>Bruguierivoracaceae</taxon>
        <taxon>Sodalis</taxon>
    </lineage>
</organism>
<accession>Q2NW74</accession>
<dbReference type="BioCyc" id="SGLO343509:SGP1_RS03110-MONOMER"/>
<dbReference type="HOGENOM" id="CLU_1102226_0_0_6"/>
<evidence type="ECO:0000313" key="3">
    <source>
        <dbReference type="Proteomes" id="UP000001932"/>
    </source>
</evidence>
<name>Q2NW74_SODGM</name>
<keyword evidence="3" id="KW-1185">Reference proteome</keyword>